<dbReference type="Gene3D" id="1.20.1050.10">
    <property type="match status" value="1"/>
</dbReference>
<protein>
    <submittedName>
        <fullName evidence="2">Glutathione S-transferase</fullName>
    </submittedName>
</protein>
<dbReference type="PANTHER" id="PTHR43968">
    <property type="match status" value="1"/>
</dbReference>
<gene>
    <name evidence="2" type="ORF">QOZ94_001619</name>
</gene>
<dbReference type="InterPro" id="IPR036282">
    <property type="entry name" value="Glutathione-S-Trfase_C_sf"/>
</dbReference>
<dbReference type="InterPro" id="IPR050983">
    <property type="entry name" value="GST_Omega/HSP26"/>
</dbReference>
<dbReference type="CDD" id="cd03205">
    <property type="entry name" value="GST_C_6"/>
    <property type="match status" value="1"/>
</dbReference>
<evidence type="ECO:0000259" key="1">
    <source>
        <dbReference type="PROSITE" id="PS50404"/>
    </source>
</evidence>
<dbReference type="Proteomes" id="UP001241747">
    <property type="component" value="Unassembled WGS sequence"/>
</dbReference>
<comment type="caution">
    <text evidence="2">The sequence shown here is derived from an EMBL/GenBank/DDBJ whole genome shotgun (WGS) entry which is preliminary data.</text>
</comment>
<dbReference type="PANTHER" id="PTHR43968:SF6">
    <property type="entry name" value="GLUTATHIONE S-TRANSFERASE OMEGA"/>
    <property type="match status" value="1"/>
</dbReference>
<accession>A0ABU0LCF5</accession>
<reference evidence="2 3" key="1">
    <citation type="submission" date="2023-07" db="EMBL/GenBank/DDBJ databases">
        <title>Genomic Encyclopedia of Type Strains, Phase IV (KMG-IV): sequencing the most valuable type-strain genomes for metagenomic binning, comparative biology and taxonomic classification.</title>
        <authorList>
            <person name="Goeker M."/>
        </authorList>
    </citation>
    <scope>NUCLEOTIDE SEQUENCE [LARGE SCALE GENOMIC DNA]</scope>
    <source>
        <strain evidence="2 3">DSM 3770</strain>
    </source>
</reference>
<dbReference type="Pfam" id="PF13417">
    <property type="entry name" value="GST_N_3"/>
    <property type="match status" value="1"/>
</dbReference>
<dbReference type="Gene3D" id="3.40.30.10">
    <property type="entry name" value="Glutaredoxin"/>
    <property type="match status" value="1"/>
</dbReference>
<feature type="domain" description="GST N-terminal" evidence="1">
    <location>
        <begin position="1"/>
        <end position="78"/>
    </location>
</feature>
<name>A0ABU0LCF5_XANAG</name>
<dbReference type="InterPro" id="IPR036249">
    <property type="entry name" value="Thioredoxin-like_sf"/>
</dbReference>
<dbReference type="SUPFAM" id="SSF47616">
    <property type="entry name" value="GST C-terminal domain-like"/>
    <property type="match status" value="1"/>
</dbReference>
<dbReference type="InterPro" id="IPR004045">
    <property type="entry name" value="Glutathione_S-Trfase_N"/>
</dbReference>
<evidence type="ECO:0000313" key="2">
    <source>
        <dbReference type="EMBL" id="MDQ0504837.1"/>
    </source>
</evidence>
<dbReference type="PROSITE" id="PS50404">
    <property type="entry name" value="GST_NTER"/>
    <property type="match status" value="1"/>
</dbReference>
<dbReference type="Pfam" id="PF13410">
    <property type="entry name" value="GST_C_2"/>
    <property type="match status" value="1"/>
</dbReference>
<sequence>MLLRYSATSPFARKARLGAAVVGAPLDLQLADTVDPNDTLRQQNPLGKVPTLVTDDGECLYDSRVILTYLDQVSGGGRLLPKDPKAMIATLKLQALADGLMDAGVLVLYESRFRAPEKHEDKWLDHQRQKMARAIEALEANPPAIDGNIGMGEISLACALGFLDFRFGGEWRANHPRLVAWQEAFAARCPLFAETAPR</sequence>
<keyword evidence="3" id="KW-1185">Reference proteome</keyword>
<dbReference type="RefSeq" id="WP_237346801.1">
    <property type="nucleotide sequence ID" value="NZ_JABWGX010000023.1"/>
</dbReference>
<organism evidence="2 3">
    <name type="scientific">Xanthobacter agilis</name>
    <dbReference type="NCBI Taxonomy" id="47492"/>
    <lineage>
        <taxon>Bacteria</taxon>
        <taxon>Pseudomonadati</taxon>
        <taxon>Pseudomonadota</taxon>
        <taxon>Alphaproteobacteria</taxon>
        <taxon>Hyphomicrobiales</taxon>
        <taxon>Xanthobacteraceae</taxon>
        <taxon>Xanthobacter</taxon>
    </lineage>
</organism>
<dbReference type="EMBL" id="JAUSVY010000003">
    <property type="protein sequence ID" value="MDQ0504837.1"/>
    <property type="molecule type" value="Genomic_DNA"/>
</dbReference>
<evidence type="ECO:0000313" key="3">
    <source>
        <dbReference type="Proteomes" id="UP001241747"/>
    </source>
</evidence>
<dbReference type="SUPFAM" id="SSF52833">
    <property type="entry name" value="Thioredoxin-like"/>
    <property type="match status" value="1"/>
</dbReference>
<proteinExistence type="predicted"/>